<dbReference type="EMBL" id="JACYXZ010000004">
    <property type="protein sequence ID" value="MBD8870768.1"/>
    <property type="molecule type" value="Genomic_DNA"/>
</dbReference>
<dbReference type="Gene3D" id="2.60.40.2700">
    <property type="match status" value="2"/>
</dbReference>
<evidence type="ECO:0000256" key="1">
    <source>
        <dbReference type="SAM" id="SignalP"/>
    </source>
</evidence>
<dbReference type="SUPFAM" id="SSF55486">
    <property type="entry name" value="Metalloproteases ('zincins'), catalytic domain"/>
    <property type="match status" value="1"/>
</dbReference>
<dbReference type="AlphaFoldDB" id="A0A927K6I8"/>
<feature type="signal peptide" evidence="1">
    <location>
        <begin position="1"/>
        <end position="24"/>
    </location>
</feature>
<evidence type="ECO:0000313" key="3">
    <source>
        <dbReference type="EMBL" id="MBD8870768.1"/>
    </source>
</evidence>
<evidence type="ECO:0000259" key="2">
    <source>
        <dbReference type="Pfam" id="PF11350"/>
    </source>
</evidence>
<comment type="caution">
    <text evidence="3">The sequence shown here is derived from an EMBL/GenBank/DDBJ whole genome shotgun (WGS) entry which is preliminary data.</text>
</comment>
<accession>A0A927K6I8</accession>
<dbReference type="Proteomes" id="UP000616839">
    <property type="component" value="Unassembled WGS sequence"/>
</dbReference>
<organism evidence="3 4">
    <name type="scientific">Nocardioides donggukensis</name>
    <dbReference type="NCBI Taxonomy" id="2774019"/>
    <lineage>
        <taxon>Bacteria</taxon>
        <taxon>Bacillati</taxon>
        <taxon>Actinomycetota</taxon>
        <taxon>Actinomycetes</taxon>
        <taxon>Propionibacteriales</taxon>
        <taxon>Nocardioidaceae</taxon>
        <taxon>Nocardioides</taxon>
    </lineage>
</organism>
<gene>
    <name evidence="3" type="ORF">IE331_14150</name>
</gene>
<keyword evidence="4" id="KW-1185">Reference proteome</keyword>
<sequence length="378" mass="42049">MIARRLLVALITVPLLLVALPAAGVEGADPVDPPVIGVVTGPVLTGDPAYRSVLRVAPATWDVEDVTLGYQWLRGRRVVAGATAARYRPGLDDIGRRLRVRVTATRDGYADGSATSEPVRVRRARLAREQRPTVSGTRRYLRTLEATGGAWEQRVTRTFRWLRGQEPIPGATGRTYRLTARDVGRRIRVQVRAARPGYVADGWRSARPGRTLHRVPLRRTVLYSVQTRGRISADLPLFKRLAHASLNDPRGWRTTGIGFRRVRSGGAMTLVLAEAARVPDFSSGCSSRWSCRVGRHVVINQDRWRFASPAWRAYGGSLRGYRHMVVNHEVGHWLGHGHRSCPGRGAAAPVMQQQSISLAGCRFNPFPTVREWFTPRFP</sequence>
<evidence type="ECO:0000313" key="4">
    <source>
        <dbReference type="Proteomes" id="UP000616839"/>
    </source>
</evidence>
<feature type="domain" description="DUF3152" evidence="2">
    <location>
        <begin position="238"/>
        <end position="359"/>
    </location>
</feature>
<keyword evidence="1" id="KW-0732">Signal</keyword>
<dbReference type="InterPro" id="IPR022603">
    <property type="entry name" value="DUF3152"/>
</dbReference>
<protein>
    <submittedName>
        <fullName evidence="3">DUF3152 domain-containing protein</fullName>
    </submittedName>
</protein>
<name>A0A927K6I8_9ACTN</name>
<proteinExistence type="predicted"/>
<dbReference type="Pfam" id="PF11350">
    <property type="entry name" value="DUF3152"/>
    <property type="match status" value="1"/>
</dbReference>
<dbReference type="RefSeq" id="WP_192144114.1">
    <property type="nucleotide sequence ID" value="NZ_JACYXZ010000004.1"/>
</dbReference>
<feature type="chain" id="PRO_5037393200" evidence="1">
    <location>
        <begin position="25"/>
        <end position="378"/>
    </location>
</feature>
<reference evidence="3" key="1">
    <citation type="submission" date="2020-09" db="EMBL/GenBank/DDBJ databases">
        <title>Nocardioides sp. strain MJB4 16S ribosomal RNA gene Genome sequencing and assembly.</title>
        <authorList>
            <person name="Kim I."/>
        </authorList>
    </citation>
    <scope>NUCLEOTIDE SEQUENCE</scope>
    <source>
        <strain evidence="3">MJB4</strain>
    </source>
</reference>